<comment type="caution">
    <text evidence="1">The sequence shown here is derived from an EMBL/GenBank/DDBJ whole genome shotgun (WGS) entry which is preliminary data.</text>
</comment>
<dbReference type="Proteomes" id="UP000818603">
    <property type="component" value="Unassembled WGS sequence"/>
</dbReference>
<dbReference type="Proteomes" id="UP000621856">
    <property type="component" value="Unassembled WGS sequence"/>
</dbReference>
<reference evidence="1" key="3">
    <citation type="submission" date="2020-09" db="EMBL/GenBank/DDBJ databases">
        <authorList>
            <person name="Sun Q."/>
            <person name="Zhou Y."/>
        </authorList>
    </citation>
    <scope>NUCLEOTIDE SEQUENCE</scope>
    <source>
        <strain evidence="1">CGMCC 1.14984</strain>
    </source>
</reference>
<evidence type="ECO:0000313" key="4">
    <source>
        <dbReference type="Proteomes" id="UP000818603"/>
    </source>
</evidence>
<organism evidence="1 3">
    <name type="scientific">Aquisalinus luteolus</name>
    <dbReference type="NCBI Taxonomy" id="1566827"/>
    <lineage>
        <taxon>Bacteria</taxon>
        <taxon>Pseudomonadati</taxon>
        <taxon>Pseudomonadota</taxon>
        <taxon>Alphaproteobacteria</taxon>
        <taxon>Parvularculales</taxon>
        <taxon>Parvularculaceae</taxon>
        <taxon>Aquisalinus</taxon>
    </lineage>
</organism>
<proteinExistence type="predicted"/>
<keyword evidence="4" id="KW-1185">Reference proteome</keyword>
<name>A0A8J3A0W6_9PROT</name>
<evidence type="ECO:0000313" key="2">
    <source>
        <dbReference type="EMBL" id="NHK27148.1"/>
    </source>
</evidence>
<dbReference type="EMBL" id="VCJR02000001">
    <property type="protein sequence ID" value="NHK27148.1"/>
    <property type="molecule type" value="Genomic_DNA"/>
</dbReference>
<sequence length="159" mass="17451">MRFTEHFTDSVCDGDSIACRVACYDITAHIVRDDCSDEPDQRQDGFWPSLCKDAPGFIGPGPNHRQRFAEALERAEAIMEAWRRDEWFYCGIVLSVSLEGVTLDTHAASLWGIEANYPGSDNVYLTAVATELLPDAVNAGRAAARRVCAALKSTGARIP</sequence>
<evidence type="ECO:0000313" key="3">
    <source>
        <dbReference type="Proteomes" id="UP000621856"/>
    </source>
</evidence>
<reference evidence="2 4" key="2">
    <citation type="submission" date="2020-02" db="EMBL/GenBank/DDBJ databases">
        <title>Genome sequence of Parvularcula flava strain NH6-79.</title>
        <authorList>
            <person name="Abdul Karim M.H."/>
            <person name="Lam M.Q."/>
            <person name="Chen S.J."/>
            <person name="Yahya A."/>
            <person name="Shahir S."/>
            <person name="Shamsir M.S."/>
            <person name="Chong C.S."/>
        </authorList>
    </citation>
    <scope>NUCLEOTIDE SEQUENCE [LARGE SCALE GENOMIC DNA]</scope>
    <source>
        <strain evidence="2 4">NH6-79</strain>
    </source>
</reference>
<gene>
    <name evidence="2" type="ORF">FF098_004435</name>
    <name evidence="1" type="ORF">GCM10011355_08980</name>
</gene>
<protein>
    <submittedName>
        <fullName evidence="1">Uncharacterized protein</fullName>
    </submittedName>
</protein>
<evidence type="ECO:0000313" key="1">
    <source>
        <dbReference type="EMBL" id="GGH94545.1"/>
    </source>
</evidence>
<reference evidence="1" key="1">
    <citation type="journal article" date="2014" name="Int. J. Syst. Evol. Microbiol.">
        <title>Complete genome sequence of Corynebacterium casei LMG S-19264T (=DSM 44701T), isolated from a smear-ripened cheese.</title>
        <authorList>
            <consortium name="US DOE Joint Genome Institute (JGI-PGF)"/>
            <person name="Walter F."/>
            <person name="Albersmeier A."/>
            <person name="Kalinowski J."/>
            <person name="Ruckert C."/>
        </authorList>
    </citation>
    <scope>NUCLEOTIDE SEQUENCE</scope>
    <source>
        <strain evidence="1">CGMCC 1.14984</strain>
    </source>
</reference>
<dbReference type="AlphaFoldDB" id="A0A8J3A0W6"/>
<dbReference type="RefSeq" id="WP_155137901.1">
    <property type="nucleotide sequence ID" value="NZ_BMGZ01000001.1"/>
</dbReference>
<accession>A0A8J3A0W6</accession>
<dbReference type="EMBL" id="BMGZ01000001">
    <property type="protein sequence ID" value="GGH94545.1"/>
    <property type="molecule type" value="Genomic_DNA"/>
</dbReference>